<dbReference type="KEGG" id="ffu:CLAFUR5_01808"/>
<gene>
    <name evidence="3" type="ORF">CLAFUR5_01808</name>
</gene>
<proteinExistence type="predicted"/>
<feature type="region of interest" description="Disordered" evidence="1">
    <location>
        <begin position="28"/>
        <end position="113"/>
    </location>
</feature>
<feature type="signal peptide" evidence="2">
    <location>
        <begin position="1"/>
        <end position="19"/>
    </location>
</feature>
<sequence length="113" mass="12473">MHFSLTLLALTAALTSVFALPTVPIPDDGSWAPGKYEGPGTPYDNGQWTEDKYPTKRADDGAWYPGKYEGPNTPYDDGSWSKEKYPTKRADDGSWQPGKYEGGNTGYDSGKWE</sequence>
<protein>
    <submittedName>
        <fullName evidence="3">Uncharacterized protein</fullName>
    </submittedName>
</protein>
<keyword evidence="4" id="KW-1185">Reference proteome</keyword>
<dbReference type="OMA" id="HNDGKWT"/>
<dbReference type="GeneID" id="71981686"/>
<dbReference type="Proteomes" id="UP000756132">
    <property type="component" value="Chromosome 1"/>
</dbReference>
<dbReference type="EMBL" id="CP090163">
    <property type="protein sequence ID" value="UJO12075.1"/>
    <property type="molecule type" value="Genomic_DNA"/>
</dbReference>
<organism evidence="3 4">
    <name type="scientific">Passalora fulva</name>
    <name type="common">Tomato leaf mold</name>
    <name type="synonym">Cladosporium fulvum</name>
    <dbReference type="NCBI Taxonomy" id="5499"/>
    <lineage>
        <taxon>Eukaryota</taxon>
        <taxon>Fungi</taxon>
        <taxon>Dikarya</taxon>
        <taxon>Ascomycota</taxon>
        <taxon>Pezizomycotina</taxon>
        <taxon>Dothideomycetes</taxon>
        <taxon>Dothideomycetidae</taxon>
        <taxon>Mycosphaerellales</taxon>
        <taxon>Mycosphaerellaceae</taxon>
        <taxon>Fulvia</taxon>
    </lineage>
</organism>
<evidence type="ECO:0000256" key="2">
    <source>
        <dbReference type="SAM" id="SignalP"/>
    </source>
</evidence>
<reference evidence="3" key="1">
    <citation type="submission" date="2021-12" db="EMBL/GenBank/DDBJ databases">
        <authorList>
            <person name="Zaccaron A."/>
            <person name="Stergiopoulos I."/>
        </authorList>
    </citation>
    <scope>NUCLEOTIDE SEQUENCE</scope>
    <source>
        <strain evidence="3">Race5_Kim</strain>
    </source>
</reference>
<evidence type="ECO:0000313" key="3">
    <source>
        <dbReference type="EMBL" id="UJO12075.1"/>
    </source>
</evidence>
<feature type="compositionally biased region" description="Basic and acidic residues" evidence="1">
    <location>
        <begin position="49"/>
        <end position="60"/>
    </location>
</feature>
<reference evidence="3" key="2">
    <citation type="journal article" date="2022" name="Microb. Genom.">
        <title>A chromosome-scale genome assembly of the tomato pathogen Cladosporium fulvum reveals a compartmentalized genome architecture and the presence of a dispensable chromosome.</title>
        <authorList>
            <person name="Zaccaron A.Z."/>
            <person name="Chen L.H."/>
            <person name="Samaras A."/>
            <person name="Stergiopoulos I."/>
        </authorList>
    </citation>
    <scope>NUCLEOTIDE SEQUENCE</scope>
    <source>
        <strain evidence="3">Race5_Kim</strain>
    </source>
</reference>
<accession>A0A9Q8P3I7</accession>
<evidence type="ECO:0000256" key="1">
    <source>
        <dbReference type="SAM" id="MobiDB-lite"/>
    </source>
</evidence>
<evidence type="ECO:0000313" key="4">
    <source>
        <dbReference type="Proteomes" id="UP000756132"/>
    </source>
</evidence>
<dbReference type="AlphaFoldDB" id="A0A9Q8P3I7"/>
<feature type="compositionally biased region" description="Basic and acidic residues" evidence="1">
    <location>
        <begin position="79"/>
        <end position="92"/>
    </location>
</feature>
<dbReference type="RefSeq" id="XP_047756441.1">
    <property type="nucleotide sequence ID" value="XM_047900956.1"/>
</dbReference>
<name>A0A9Q8P3I7_PASFU</name>
<dbReference type="OrthoDB" id="5380429at2759"/>
<feature type="chain" id="PRO_5040352579" evidence="2">
    <location>
        <begin position="20"/>
        <end position="113"/>
    </location>
</feature>
<keyword evidence="2" id="KW-0732">Signal</keyword>